<comment type="caution">
    <text evidence="2">The sequence shown here is derived from an EMBL/GenBank/DDBJ whole genome shotgun (WGS) entry which is preliminary data.</text>
</comment>
<reference evidence="2" key="1">
    <citation type="submission" date="2022-11" db="EMBL/GenBank/DDBJ databases">
        <authorList>
            <person name="Kamali M."/>
            <person name="Peak L."/>
            <person name="Go Y.Y."/>
            <person name="Balasuriya U.B.R."/>
            <person name="Carossino M."/>
        </authorList>
    </citation>
    <scope>NUCLEOTIDE SEQUENCE</scope>
    <source>
        <strain evidence="2">4524</strain>
    </source>
</reference>
<dbReference type="Proteomes" id="UP001142444">
    <property type="component" value="Unassembled WGS sequence"/>
</dbReference>
<feature type="transmembrane region" description="Helical" evidence="1">
    <location>
        <begin position="41"/>
        <end position="64"/>
    </location>
</feature>
<evidence type="ECO:0000256" key="1">
    <source>
        <dbReference type="SAM" id="Phobius"/>
    </source>
</evidence>
<dbReference type="EMBL" id="JAPHVQ010000018">
    <property type="protein sequence ID" value="MDE8035744.1"/>
    <property type="molecule type" value="Genomic_DNA"/>
</dbReference>
<keyword evidence="1" id="KW-0472">Membrane</keyword>
<protein>
    <submittedName>
        <fullName evidence="2">Uncharacterized protein</fullName>
    </submittedName>
</protein>
<organism evidence="2 3">
    <name type="scientific">Actinobacillus equuli subsp. equuli</name>
    <dbReference type="NCBI Taxonomy" id="202947"/>
    <lineage>
        <taxon>Bacteria</taxon>
        <taxon>Pseudomonadati</taxon>
        <taxon>Pseudomonadota</taxon>
        <taxon>Gammaproteobacteria</taxon>
        <taxon>Pasteurellales</taxon>
        <taxon>Pasteurellaceae</taxon>
        <taxon>Actinobacillus</taxon>
    </lineage>
</organism>
<gene>
    <name evidence="2" type="ORF">OQ257_11315</name>
</gene>
<dbReference type="AlphaFoldDB" id="A0A9X4JF71"/>
<name>A0A9X4JF71_ACTEU</name>
<sequence>MRSFLSLVFRYVGSTIFYLIILPLFVFGIFAYIVLLNTPEVPYGALVFFAIAAIAGVYCLFVVFDKKLTRKEKLDKLFGR</sequence>
<keyword evidence="3" id="KW-1185">Reference proteome</keyword>
<reference evidence="2" key="2">
    <citation type="journal article" date="2023" name="Pathogens">
        <title>Pathological Features and Genomic Characterization of an Actinobacillus equuli subsp. equuli Bearing Unique Virulence-Associated Genes from an Adult Horse with Pleuropneumonia.</title>
        <authorList>
            <person name="Kamali M."/>
            <person name="Carossino M."/>
            <person name="Del Piero F."/>
            <person name="Peak L."/>
            <person name="Mitchell M.S."/>
            <person name="Willette J."/>
            <person name="Baker R."/>
            <person name="Li F."/>
            <person name="Kenez A."/>
            <person name="Balasuriya U.B.R."/>
            <person name="Go Y.Y."/>
        </authorList>
    </citation>
    <scope>NUCLEOTIDE SEQUENCE</scope>
    <source>
        <strain evidence="2">4524</strain>
    </source>
</reference>
<keyword evidence="1" id="KW-0812">Transmembrane</keyword>
<evidence type="ECO:0000313" key="3">
    <source>
        <dbReference type="Proteomes" id="UP001142444"/>
    </source>
</evidence>
<accession>A0A9X4JF71</accession>
<proteinExistence type="predicted"/>
<dbReference type="RefSeq" id="WP_275218534.1">
    <property type="nucleotide sequence ID" value="NZ_JAPHVQ010000018.1"/>
</dbReference>
<keyword evidence="1" id="KW-1133">Transmembrane helix</keyword>
<evidence type="ECO:0000313" key="2">
    <source>
        <dbReference type="EMBL" id="MDE8035744.1"/>
    </source>
</evidence>
<feature type="transmembrane region" description="Helical" evidence="1">
    <location>
        <begin position="12"/>
        <end position="35"/>
    </location>
</feature>